<dbReference type="RefSeq" id="WP_007323967.1">
    <property type="nucleotide sequence ID" value="NZ_BAEE01000091.1"/>
</dbReference>
<feature type="compositionally biased region" description="Pro residues" evidence="1">
    <location>
        <begin position="60"/>
        <end position="72"/>
    </location>
</feature>
<dbReference type="EMBL" id="BAEE01000091">
    <property type="protein sequence ID" value="GAB11893.1"/>
    <property type="molecule type" value="Genomic_DNA"/>
</dbReference>
<feature type="signal peptide" evidence="2">
    <location>
        <begin position="1"/>
        <end position="22"/>
    </location>
</feature>
<feature type="region of interest" description="Disordered" evidence="1">
    <location>
        <begin position="36"/>
        <end position="73"/>
    </location>
</feature>
<accession>G7H7R8</accession>
<evidence type="ECO:0008006" key="5">
    <source>
        <dbReference type="Google" id="ProtNLM"/>
    </source>
</evidence>
<evidence type="ECO:0000256" key="1">
    <source>
        <dbReference type="SAM" id="MobiDB-lite"/>
    </source>
</evidence>
<proteinExistence type="predicted"/>
<gene>
    <name evidence="3" type="ORF">GOARA_091_00110</name>
</gene>
<dbReference type="STRING" id="1073574.GOARA_091_00110"/>
<evidence type="ECO:0000313" key="3">
    <source>
        <dbReference type="EMBL" id="GAB11893.1"/>
    </source>
</evidence>
<keyword evidence="2" id="KW-0732">Signal</keyword>
<evidence type="ECO:0000256" key="2">
    <source>
        <dbReference type="SAM" id="SignalP"/>
    </source>
</evidence>
<dbReference type="Proteomes" id="UP000035088">
    <property type="component" value="Unassembled WGS sequence"/>
</dbReference>
<feature type="chain" id="PRO_5038675003" description="Lipoprotein" evidence="2">
    <location>
        <begin position="23"/>
        <end position="215"/>
    </location>
</feature>
<protein>
    <recommendedName>
        <fullName evidence="5">Lipoprotein</fullName>
    </recommendedName>
</protein>
<name>G7H7R8_9ACTN</name>
<reference evidence="3 4" key="1">
    <citation type="submission" date="2011-11" db="EMBL/GenBank/DDBJ databases">
        <title>Whole genome shotgun sequence of Gordonia araii NBRC 100433.</title>
        <authorList>
            <person name="Yoshida Y."/>
            <person name="Hosoyama A."/>
            <person name="Tsuchikane K."/>
            <person name="Katsumata H."/>
            <person name="Yamazaki S."/>
            <person name="Fujita N."/>
        </authorList>
    </citation>
    <scope>NUCLEOTIDE SEQUENCE [LARGE SCALE GENOMIC DNA]</scope>
    <source>
        <strain evidence="3 4">NBRC 100433</strain>
    </source>
</reference>
<feature type="compositionally biased region" description="Low complexity" evidence="1">
    <location>
        <begin position="37"/>
        <end position="59"/>
    </location>
</feature>
<comment type="caution">
    <text evidence="3">The sequence shown here is derived from an EMBL/GenBank/DDBJ whole genome shotgun (WGS) entry which is preliminary data.</text>
</comment>
<evidence type="ECO:0000313" key="4">
    <source>
        <dbReference type="Proteomes" id="UP000035088"/>
    </source>
</evidence>
<sequence>MNPPVSRLAVALVPLVALCVSSCGRIVFGDAEPDSRVTVTTTVTPSSPPTETTTTEPETTTPPPVTAVPPDGPGAYSAVDASRFAMSSPTSVATYAFSVPSGNIACFAGSEFICEIHDGPNESPTESRCGIYGDDAEQRVRIVGWFSYDKPPCSTILQGTWRDPGAVLNYGESVQISVPGADFTCYSSSEALYCTGPQSYGFKLSRTEFARYRLA</sequence>
<organism evidence="3 4">
    <name type="scientific">Gordonia araii NBRC 100433</name>
    <dbReference type="NCBI Taxonomy" id="1073574"/>
    <lineage>
        <taxon>Bacteria</taxon>
        <taxon>Bacillati</taxon>
        <taxon>Actinomycetota</taxon>
        <taxon>Actinomycetes</taxon>
        <taxon>Mycobacteriales</taxon>
        <taxon>Gordoniaceae</taxon>
        <taxon>Gordonia</taxon>
    </lineage>
</organism>
<dbReference type="AlphaFoldDB" id="G7H7R8"/>
<keyword evidence="4" id="KW-1185">Reference proteome</keyword>